<keyword evidence="3" id="KW-1185">Reference proteome</keyword>
<evidence type="ECO:0000256" key="1">
    <source>
        <dbReference type="SAM" id="MobiDB-lite"/>
    </source>
</evidence>
<dbReference type="RefSeq" id="XP_041152483.1">
    <property type="nucleotide sequence ID" value="XM_041298940.1"/>
</dbReference>
<accession>A0A9P7DAF6</accession>
<dbReference type="AlphaFoldDB" id="A0A9P7DAF6"/>
<dbReference type="OrthoDB" id="2685667at2759"/>
<feature type="non-terminal residue" evidence="2">
    <location>
        <position position="340"/>
    </location>
</feature>
<name>A0A9P7DAF6_9AGAM</name>
<protein>
    <submittedName>
        <fullName evidence="2">Uncharacterized protein</fullName>
    </submittedName>
</protein>
<reference evidence="2" key="1">
    <citation type="journal article" date="2020" name="New Phytol.">
        <title>Comparative genomics reveals dynamic genome evolution in host specialist ectomycorrhizal fungi.</title>
        <authorList>
            <person name="Lofgren L.A."/>
            <person name="Nguyen N.H."/>
            <person name="Vilgalys R."/>
            <person name="Ruytinx J."/>
            <person name="Liao H.L."/>
            <person name="Branco S."/>
            <person name="Kuo A."/>
            <person name="LaButti K."/>
            <person name="Lipzen A."/>
            <person name="Andreopoulos W."/>
            <person name="Pangilinan J."/>
            <person name="Riley R."/>
            <person name="Hundley H."/>
            <person name="Na H."/>
            <person name="Barry K."/>
            <person name="Grigoriev I.V."/>
            <person name="Stajich J.E."/>
            <person name="Kennedy P.G."/>
        </authorList>
    </citation>
    <scope>NUCLEOTIDE SEQUENCE</scope>
    <source>
        <strain evidence="2">S12</strain>
    </source>
</reference>
<feature type="compositionally biased region" description="Acidic residues" evidence="1">
    <location>
        <begin position="327"/>
        <end position="340"/>
    </location>
</feature>
<feature type="region of interest" description="Disordered" evidence="1">
    <location>
        <begin position="295"/>
        <end position="340"/>
    </location>
</feature>
<dbReference type="EMBL" id="JABBWE010000122">
    <property type="protein sequence ID" value="KAG1784998.1"/>
    <property type="molecule type" value="Genomic_DNA"/>
</dbReference>
<evidence type="ECO:0000313" key="3">
    <source>
        <dbReference type="Proteomes" id="UP000719766"/>
    </source>
</evidence>
<gene>
    <name evidence="2" type="ORF">HD556DRAFT_1250527</name>
</gene>
<organism evidence="2 3">
    <name type="scientific">Suillus plorans</name>
    <dbReference type="NCBI Taxonomy" id="116603"/>
    <lineage>
        <taxon>Eukaryota</taxon>
        <taxon>Fungi</taxon>
        <taxon>Dikarya</taxon>
        <taxon>Basidiomycota</taxon>
        <taxon>Agaricomycotina</taxon>
        <taxon>Agaricomycetes</taxon>
        <taxon>Agaricomycetidae</taxon>
        <taxon>Boletales</taxon>
        <taxon>Suillineae</taxon>
        <taxon>Suillaceae</taxon>
        <taxon>Suillus</taxon>
    </lineage>
</organism>
<dbReference type="Proteomes" id="UP000719766">
    <property type="component" value="Unassembled WGS sequence"/>
</dbReference>
<dbReference type="GeneID" id="64592704"/>
<proteinExistence type="predicted"/>
<sequence>SERWTRRQLYLGGQTVRRSRRPNTWNAFVRQRLDDINEGLSKGNRWKLTEFIESHKETLRNDYARLSRAQKNNYEVEIIKMRADKQRMVHDNPRAVQRDMQATFAAMDQEVLSYFLRRSFSDRHIIQWTAICSRLGVEGFYVAVRGGIEDLSGPKLFFSEKAEKFVRAVLDLEPRRLALKLEAFAVSGLGKEKKSLNQLVSECRTLIQDELDFILCENKLANHAKMNYTNYEHAIVEHYGVELKGWPFELLPVRNPSSIGGRKSVQLLINRLIEETCKWTKLTEEELADRITSNHARQAAGETVYKPRKTRTKKTVEKSAAIVESSSESDENEGDDGDNE</sequence>
<evidence type="ECO:0000313" key="2">
    <source>
        <dbReference type="EMBL" id="KAG1784998.1"/>
    </source>
</evidence>
<comment type="caution">
    <text evidence="2">The sequence shown here is derived from an EMBL/GenBank/DDBJ whole genome shotgun (WGS) entry which is preliminary data.</text>
</comment>